<feature type="transmembrane region" description="Helical" evidence="1">
    <location>
        <begin position="20"/>
        <end position="42"/>
    </location>
</feature>
<name>A0A0R1LPF2_9LACO</name>
<dbReference type="STRING" id="1423776.FD04_GL001465"/>
<keyword evidence="1" id="KW-0812">Transmembrane</keyword>
<comment type="caution">
    <text evidence="2">The sequence shown here is derived from an EMBL/GenBank/DDBJ whole genome shotgun (WGS) entry which is preliminary data.</text>
</comment>
<dbReference type="PATRIC" id="fig|1423776.4.peg.1483"/>
<dbReference type="Proteomes" id="UP000051160">
    <property type="component" value="Unassembled WGS sequence"/>
</dbReference>
<organism evidence="2 3">
    <name type="scientific">Secundilactobacillus odoratitofui DSM 19909 = JCM 15043</name>
    <dbReference type="NCBI Taxonomy" id="1423776"/>
    <lineage>
        <taxon>Bacteria</taxon>
        <taxon>Bacillati</taxon>
        <taxon>Bacillota</taxon>
        <taxon>Bacilli</taxon>
        <taxon>Lactobacillales</taxon>
        <taxon>Lactobacillaceae</taxon>
        <taxon>Secundilactobacillus</taxon>
    </lineage>
</organism>
<gene>
    <name evidence="2" type="ORF">FD04_GL001465</name>
</gene>
<evidence type="ECO:0000256" key="1">
    <source>
        <dbReference type="SAM" id="Phobius"/>
    </source>
</evidence>
<evidence type="ECO:0008006" key="4">
    <source>
        <dbReference type="Google" id="ProtNLM"/>
    </source>
</evidence>
<dbReference type="AlphaFoldDB" id="A0A0R1LPF2"/>
<keyword evidence="1" id="KW-1133">Transmembrane helix</keyword>
<dbReference type="EMBL" id="AZEE01000029">
    <property type="protein sequence ID" value="KRK97440.1"/>
    <property type="molecule type" value="Genomic_DNA"/>
</dbReference>
<sequence length="134" mass="15167">MGVFKMNKQDPIKLVGWIIWWVETVLMVGGMGLTWFGSAMMSGMGGMMGHQWFGGSMMSGSSWLFGLGMLAGGFWLLWRVVIQIVAYIAIRHLDDRTNLTWPVLLIVLTFLGGFLYLIPGIWGIITYYQEPRQN</sequence>
<accession>A0A0R1LPF2</accession>
<feature type="transmembrane region" description="Helical" evidence="1">
    <location>
        <begin position="102"/>
        <end position="128"/>
    </location>
</feature>
<keyword evidence="1" id="KW-0472">Membrane</keyword>
<keyword evidence="3" id="KW-1185">Reference proteome</keyword>
<evidence type="ECO:0000313" key="2">
    <source>
        <dbReference type="EMBL" id="KRK97440.1"/>
    </source>
</evidence>
<proteinExistence type="predicted"/>
<protein>
    <recommendedName>
        <fullName evidence="4">DUF4064 domain-containing protein</fullName>
    </recommendedName>
</protein>
<evidence type="ECO:0000313" key="3">
    <source>
        <dbReference type="Proteomes" id="UP000051160"/>
    </source>
</evidence>
<feature type="transmembrane region" description="Helical" evidence="1">
    <location>
        <begin position="63"/>
        <end position="90"/>
    </location>
</feature>
<reference evidence="2 3" key="1">
    <citation type="journal article" date="2015" name="Genome Announc.">
        <title>Expanding the biotechnology potential of lactobacilli through comparative genomics of 213 strains and associated genera.</title>
        <authorList>
            <person name="Sun Z."/>
            <person name="Harris H.M."/>
            <person name="McCann A."/>
            <person name="Guo C."/>
            <person name="Argimon S."/>
            <person name="Zhang W."/>
            <person name="Yang X."/>
            <person name="Jeffery I.B."/>
            <person name="Cooney J.C."/>
            <person name="Kagawa T.F."/>
            <person name="Liu W."/>
            <person name="Song Y."/>
            <person name="Salvetti E."/>
            <person name="Wrobel A."/>
            <person name="Rasinkangas P."/>
            <person name="Parkhill J."/>
            <person name="Rea M.C."/>
            <person name="O'Sullivan O."/>
            <person name="Ritari J."/>
            <person name="Douillard F.P."/>
            <person name="Paul Ross R."/>
            <person name="Yang R."/>
            <person name="Briner A.E."/>
            <person name="Felis G.E."/>
            <person name="de Vos W.M."/>
            <person name="Barrangou R."/>
            <person name="Klaenhammer T.R."/>
            <person name="Caufield P.W."/>
            <person name="Cui Y."/>
            <person name="Zhang H."/>
            <person name="O'Toole P.W."/>
        </authorList>
    </citation>
    <scope>NUCLEOTIDE SEQUENCE [LARGE SCALE GENOMIC DNA]</scope>
    <source>
        <strain evidence="2 3">DSM 19909</strain>
    </source>
</reference>